<accession>A0A183V8A7</accession>
<evidence type="ECO:0000313" key="3">
    <source>
        <dbReference type="Proteomes" id="UP000050794"/>
    </source>
</evidence>
<evidence type="ECO:0000313" key="4">
    <source>
        <dbReference type="WBParaSite" id="TCNE_0001697801-mRNA-1"/>
    </source>
</evidence>
<keyword evidence="3" id="KW-1185">Reference proteome</keyword>
<feature type="region of interest" description="Disordered" evidence="1">
    <location>
        <begin position="1"/>
        <end position="31"/>
    </location>
</feature>
<proteinExistence type="predicted"/>
<evidence type="ECO:0000313" key="2">
    <source>
        <dbReference type="EMBL" id="VDM48298.1"/>
    </source>
</evidence>
<dbReference type="EMBL" id="UYWY01024046">
    <property type="protein sequence ID" value="VDM48298.1"/>
    <property type="molecule type" value="Genomic_DNA"/>
</dbReference>
<evidence type="ECO:0000256" key="1">
    <source>
        <dbReference type="SAM" id="MobiDB-lite"/>
    </source>
</evidence>
<dbReference type="AlphaFoldDB" id="A0A183V8A7"/>
<dbReference type="Proteomes" id="UP000050794">
    <property type="component" value="Unassembled WGS sequence"/>
</dbReference>
<protein>
    <submittedName>
        <fullName evidence="4">50S ribosomal protein L33</fullName>
    </submittedName>
</protein>
<reference evidence="4" key="1">
    <citation type="submission" date="2016-06" db="UniProtKB">
        <authorList>
            <consortium name="WormBaseParasite"/>
        </authorList>
    </citation>
    <scope>IDENTIFICATION</scope>
</reference>
<organism evidence="3 4">
    <name type="scientific">Toxocara canis</name>
    <name type="common">Canine roundworm</name>
    <dbReference type="NCBI Taxonomy" id="6265"/>
    <lineage>
        <taxon>Eukaryota</taxon>
        <taxon>Metazoa</taxon>
        <taxon>Ecdysozoa</taxon>
        <taxon>Nematoda</taxon>
        <taxon>Chromadorea</taxon>
        <taxon>Rhabditida</taxon>
        <taxon>Spirurina</taxon>
        <taxon>Ascaridomorpha</taxon>
        <taxon>Ascaridoidea</taxon>
        <taxon>Toxocaridae</taxon>
        <taxon>Toxocara</taxon>
    </lineage>
</organism>
<sequence length="31" mass="3619">MGIAIVRVDPRTTHAKRRSNPFRHSMAELDR</sequence>
<gene>
    <name evidence="2" type="ORF">TCNE_LOCUS16977</name>
</gene>
<reference evidence="2 3" key="2">
    <citation type="submission" date="2018-11" db="EMBL/GenBank/DDBJ databases">
        <authorList>
            <consortium name="Pathogen Informatics"/>
        </authorList>
    </citation>
    <scope>NUCLEOTIDE SEQUENCE [LARGE SCALE GENOMIC DNA]</scope>
</reference>
<dbReference type="WBParaSite" id="TCNE_0001697801-mRNA-1">
    <property type="protein sequence ID" value="TCNE_0001697801-mRNA-1"/>
    <property type="gene ID" value="TCNE_0001697801"/>
</dbReference>
<name>A0A183V8A7_TOXCA</name>